<dbReference type="EMBL" id="AUZY01006628">
    <property type="protein sequence ID" value="EQD53741.1"/>
    <property type="molecule type" value="Genomic_DNA"/>
</dbReference>
<dbReference type="PANTHER" id="PTHR43771">
    <property type="entry name" value="PHOSPHOMANNOMUTASE"/>
    <property type="match status" value="1"/>
</dbReference>
<dbReference type="Pfam" id="PF00408">
    <property type="entry name" value="PGM_PMM_IV"/>
    <property type="match status" value="1"/>
</dbReference>
<reference evidence="7" key="1">
    <citation type="submission" date="2013-08" db="EMBL/GenBank/DDBJ databases">
        <authorList>
            <person name="Mendez C."/>
            <person name="Richter M."/>
            <person name="Ferrer M."/>
            <person name="Sanchez J."/>
        </authorList>
    </citation>
    <scope>NUCLEOTIDE SEQUENCE</scope>
</reference>
<comment type="cofactor">
    <cofactor evidence="1">
        <name>Mg(2+)</name>
        <dbReference type="ChEBI" id="CHEBI:18420"/>
    </cofactor>
</comment>
<name>T0ZZM6_9ZZZZ</name>
<dbReference type="SUPFAM" id="SSF55957">
    <property type="entry name" value="Phosphoglucomutase, C-terminal domain"/>
    <property type="match status" value="1"/>
</dbReference>
<comment type="caution">
    <text evidence="7">The sequence shown here is derived from an EMBL/GenBank/DDBJ whole genome shotgun (WGS) entry which is preliminary data.</text>
</comment>
<feature type="non-terminal residue" evidence="7">
    <location>
        <position position="1"/>
    </location>
</feature>
<reference evidence="7" key="2">
    <citation type="journal article" date="2014" name="ISME J.">
        <title>Microbial stratification in low pH oxic and suboxic macroscopic growths along an acid mine drainage.</title>
        <authorList>
            <person name="Mendez-Garcia C."/>
            <person name="Mesa V."/>
            <person name="Sprenger R.R."/>
            <person name="Richter M."/>
            <person name="Diez M.S."/>
            <person name="Solano J."/>
            <person name="Bargiela R."/>
            <person name="Golyshina O.V."/>
            <person name="Manteca A."/>
            <person name="Ramos J.L."/>
            <person name="Gallego J.R."/>
            <person name="Llorente I."/>
            <person name="Martins Dos Santos V.A."/>
            <person name="Jensen O.N."/>
            <person name="Pelaez A.I."/>
            <person name="Sanchez J."/>
            <person name="Ferrer M."/>
        </authorList>
    </citation>
    <scope>NUCLEOTIDE SEQUENCE</scope>
</reference>
<evidence type="ECO:0000256" key="4">
    <source>
        <dbReference type="ARBA" id="ARBA00022842"/>
    </source>
</evidence>
<dbReference type="GO" id="GO:0046872">
    <property type="term" value="F:metal ion binding"/>
    <property type="evidence" value="ECO:0007669"/>
    <property type="project" value="UniProtKB-KW"/>
</dbReference>
<evidence type="ECO:0000259" key="6">
    <source>
        <dbReference type="Pfam" id="PF00408"/>
    </source>
</evidence>
<keyword evidence="2" id="KW-0597">Phosphoprotein</keyword>
<dbReference type="PANTHER" id="PTHR43771:SF1">
    <property type="entry name" value="PHOSPHOMANNOMUTASE"/>
    <property type="match status" value="1"/>
</dbReference>
<evidence type="ECO:0000313" key="7">
    <source>
        <dbReference type="EMBL" id="EQD53741.1"/>
    </source>
</evidence>
<evidence type="ECO:0000256" key="1">
    <source>
        <dbReference type="ARBA" id="ARBA00001946"/>
    </source>
</evidence>
<dbReference type="InterPro" id="IPR005843">
    <property type="entry name" value="A-D-PHexomutase_C"/>
</dbReference>
<dbReference type="Gene3D" id="3.30.310.50">
    <property type="entry name" value="Alpha-D-phosphohexomutase, C-terminal domain"/>
    <property type="match status" value="1"/>
</dbReference>
<accession>T0ZZM6</accession>
<feature type="domain" description="Alpha-D-phosphohexomutase C-terminal" evidence="6">
    <location>
        <begin position="49"/>
        <end position="100"/>
    </location>
</feature>
<keyword evidence="3" id="KW-0479">Metal-binding</keyword>
<dbReference type="InterPro" id="IPR036900">
    <property type="entry name" value="A-D-PHexomutase_C_sf"/>
</dbReference>
<evidence type="ECO:0000256" key="5">
    <source>
        <dbReference type="ARBA" id="ARBA00023235"/>
    </source>
</evidence>
<dbReference type="AlphaFoldDB" id="T0ZZM6"/>
<sequence>SAKIVELLIREGRPLSELAAELPRYFLVKRSVPAPNHLKPTVLRSAEATLHGEATRLITMDGVKAYFPDGWLLIRPSGTEPLVRVFAESKSSGRAESIADHGMEIVRKGLAVLTP</sequence>
<keyword evidence="5" id="KW-0413">Isomerase</keyword>
<proteinExistence type="predicted"/>
<keyword evidence="4" id="KW-0460">Magnesium</keyword>
<dbReference type="GO" id="GO:0016868">
    <property type="term" value="F:intramolecular phosphotransferase activity"/>
    <property type="evidence" value="ECO:0007669"/>
    <property type="project" value="InterPro"/>
</dbReference>
<protein>
    <submittedName>
        <fullName evidence="7">Phosphomannomutase / alpha-phosphoglucomutase</fullName>
    </submittedName>
</protein>
<organism evidence="7">
    <name type="scientific">mine drainage metagenome</name>
    <dbReference type="NCBI Taxonomy" id="410659"/>
    <lineage>
        <taxon>unclassified sequences</taxon>
        <taxon>metagenomes</taxon>
        <taxon>ecological metagenomes</taxon>
    </lineage>
</organism>
<evidence type="ECO:0000256" key="3">
    <source>
        <dbReference type="ARBA" id="ARBA00022723"/>
    </source>
</evidence>
<evidence type="ECO:0000256" key="2">
    <source>
        <dbReference type="ARBA" id="ARBA00022553"/>
    </source>
</evidence>
<gene>
    <name evidence="7" type="ORF">B1B_10059</name>
</gene>